<dbReference type="STRING" id="1920490.GCA_001895925_03589"/>
<evidence type="ECO:0000313" key="3">
    <source>
        <dbReference type="Proteomes" id="UP000238634"/>
    </source>
</evidence>
<feature type="compositionally biased region" description="Polar residues" evidence="1">
    <location>
        <begin position="128"/>
        <end position="139"/>
    </location>
</feature>
<accession>A0A2T1DKG0</accession>
<feature type="region of interest" description="Disordered" evidence="1">
    <location>
        <begin position="70"/>
        <end position="139"/>
    </location>
</feature>
<dbReference type="RefSeq" id="WP_073070677.1">
    <property type="nucleotide sequence ID" value="NZ_MPPI01000008.1"/>
</dbReference>
<feature type="compositionally biased region" description="Low complexity" evidence="1">
    <location>
        <begin position="80"/>
        <end position="92"/>
    </location>
</feature>
<keyword evidence="3" id="KW-1185">Reference proteome</keyword>
<proteinExistence type="predicted"/>
<evidence type="ECO:0000256" key="1">
    <source>
        <dbReference type="SAM" id="MobiDB-lite"/>
    </source>
</evidence>
<name>A0A2T1DKG0_9CYAN</name>
<dbReference type="Proteomes" id="UP000238634">
    <property type="component" value="Unassembled WGS sequence"/>
</dbReference>
<comment type="caution">
    <text evidence="2">The sequence shown here is derived from an EMBL/GenBank/DDBJ whole genome shotgun (WGS) entry which is preliminary data.</text>
</comment>
<dbReference type="EMBL" id="PVWG01000004">
    <property type="protein sequence ID" value="PSB20962.1"/>
    <property type="molecule type" value="Genomic_DNA"/>
</dbReference>
<gene>
    <name evidence="2" type="ORF">C7B65_06040</name>
</gene>
<reference evidence="2 3" key="1">
    <citation type="submission" date="2018-02" db="EMBL/GenBank/DDBJ databases">
        <authorList>
            <person name="Cohen D.B."/>
            <person name="Kent A.D."/>
        </authorList>
    </citation>
    <scope>NUCLEOTIDE SEQUENCE [LARGE SCALE GENOMIC DNA]</scope>
    <source>
        <strain evidence="2 3">ULC007</strain>
    </source>
</reference>
<feature type="region of interest" description="Disordered" evidence="1">
    <location>
        <begin position="296"/>
        <end position="320"/>
    </location>
</feature>
<dbReference type="AlphaFoldDB" id="A0A2T1DKG0"/>
<protein>
    <submittedName>
        <fullName evidence="2">Uncharacterized protein</fullName>
    </submittedName>
</protein>
<organism evidence="2 3">
    <name type="scientific">Phormidesmis priestleyi ULC007</name>
    <dbReference type="NCBI Taxonomy" id="1920490"/>
    <lineage>
        <taxon>Bacteria</taxon>
        <taxon>Bacillati</taxon>
        <taxon>Cyanobacteriota</taxon>
        <taxon>Cyanophyceae</taxon>
        <taxon>Leptolyngbyales</taxon>
        <taxon>Leptolyngbyaceae</taxon>
        <taxon>Phormidesmis</taxon>
    </lineage>
</organism>
<reference evidence="2 3" key="2">
    <citation type="submission" date="2018-03" db="EMBL/GenBank/DDBJ databases">
        <title>The ancient ancestry and fast evolution of plastids.</title>
        <authorList>
            <person name="Moore K.R."/>
            <person name="Magnabosco C."/>
            <person name="Momper L."/>
            <person name="Gold D.A."/>
            <person name="Bosak T."/>
            <person name="Fournier G.P."/>
        </authorList>
    </citation>
    <scope>NUCLEOTIDE SEQUENCE [LARGE SCALE GENOMIC DNA]</scope>
    <source>
        <strain evidence="2 3">ULC007</strain>
    </source>
</reference>
<sequence>MNSAQELLQASHRCTGALQAGRAPDRWRQDLQQQTTRTKALPQQCHWIASVALLQMKPDQPLWGSCLSRLTGGSDRLTETRPPVTRSRPVPSAQQALLSPSAEPDCPPPKRFLRRSPTEPQRTERLALSTTPKEPQTELTPCSAYEPLRLPTQASADLLQCLVQKPAPTKPFPEPVCEPKTQGASTSKILPRQRFSPIVPTPKSLPKLPRDVCLDNTNQKRWRQQLIQRSDDSLRSGSHDLNVPVSQPLQQKNLIEPLAVEESPSHSERELSNNPWLCSLGTTAPLDLLTDLVTSRSTVSSPYDRTSESEPQRRSLLTHEPQSLPELQDSAQTMIPSHPAIAPWQNAQTRSPLEMLSPSSERQKHQAAAELERIDPPAVAPTLPPLVASQTSEAPTSVTTPLIQQRAQQEAIPEADLDGLASQIKRILDEEARRYGINV</sequence>
<evidence type="ECO:0000313" key="2">
    <source>
        <dbReference type="EMBL" id="PSB20962.1"/>
    </source>
</evidence>